<sequence length="84" mass="9471">MGECELPKTLEDAKTCARTLVTEKPIPETFFQMLDMLDEVKDTMTCSQVRYLGSSYIRYESAVNLPANWIALGDSVMNDNPIYG</sequence>
<dbReference type="Proteomes" id="UP000219338">
    <property type="component" value="Unassembled WGS sequence"/>
</dbReference>
<proteinExistence type="predicted"/>
<reference evidence="2" key="1">
    <citation type="journal article" date="2017" name="Nat. Ecol. Evol.">
        <title>Genome expansion and lineage-specific genetic innovations in the forest pathogenic fungi Armillaria.</title>
        <authorList>
            <person name="Sipos G."/>
            <person name="Prasanna A.N."/>
            <person name="Walter M.C."/>
            <person name="O'Connor E."/>
            <person name="Balint B."/>
            <person name="Krizsan K."/>
            <person name="Kiss B."/>
            <person name="Hess J."/>
            <person name="Varga T."/>
            <person name="Slot J."/>
            <person name="Riley R."/>
            <person name="Boka B."/>
            <person name="Rigling D."/>
            <person name="Barry K."/>
            <person name="Lee J."/>
            <person name="Mihaltcheva S."/>
            <person name="LaButti K."/>
            <person name="Lipzen A."/>
            <person name="Waldron R."/>
            <person name="Moloney N.M."/>
            <person name="Sperisen C."/>
            <person name="Kredics L."/>
            <person name="Vagvoelgyi C."/>
            <person name="Patrignani A."/>
            <person name="Fitzpatrick D."/>
            <person name="Nagy I."/>
            <person name="Doyle S."/>
            <person name="Anderson J.B."/>
            <person name="Grigoriev I.V."/>
            <person name="Gueldener U."/>
            <person name="Muensterkoetter M."/>
            <person name="Nagy L.G."/>
        </authorList>
    </citation>
    <scope>NUCLEOTIDE SEQUENCE [LARGE SCALE GENOMIC DNA]</scope>
    <source>
        <strain evidence="2">C18/9</strain>
    </source>
</reference>
<gene>
    <name evidence="1" type="ORF">ARMOST_17292</name>
</gene>
<dbReference type="AlphaFoldDB" id="A0A284RYK5"/>
<dbReference type="EMBL" id="FUEG01000021">
    <property type="protein sequence ID" value="SJL13843.1"/>
    <property type="molecule type" value="Genomic_DNA"/>
</dbReference>
<keyword evidence="2" id="KW-1185">Reference proteome</keyword>
<dbReference type="OrthoDB" id="10051892at2759"/>
<name>A0A284RYK5_ARMOS</name>
<accession>A0A284RYK5</accession>
<evidence type="ECO:0000313" key="1">
    <source>
        <dbReference type="EMBL" id="SJL13843.1"/>
    </source>
</evidence>
<organism evidence="1 2">
    <name type="scientific">Armillaria ostoyae</name>
    <name type="common">Armillaria root rot fungus</name>
    <dbReference type="NCBI Taxonomy" id="47428"/>
    <lineage>
        <taxon>Eukaryota</taxon>
        <taxon>Fungi</taxon>
        <taxon>Dikarya</taxon>
        <taxon>Basidiomycota</taxon>
        <taxon>Agaricomycotina</taxon>
        <taxon>Agaricomycetes</taxon>
        <taxon>Agaricomycetidae</taxon>
        <taxon>Agaricales</taxon>
        <taxon>Marasmiineae</taxon>
        <taxon>Physalacriaceae</taxon>
        <taxon>Armillaria</taxon>
    </lineage>
</organism>
<evidence type="ECO:0000313" key="2">
    <source>
        <dbReference type="Proteomes" id="UP000219338"/>
    </source>
</evidence>
<protein>
    <submittedName>
        <fullName evidence="1">Uncharacterized protein</fullName>
    </submittedName>
</protein>